<dbReference type="GO" id="GO:0015740">
    <property type="term" value="P:C4-dicarboxylate transport"/>
    <property type="evidence" value="ECO:0007669"/>
    <property type="project" value="TreeGrafter"/>
</dbReference>
<dbReference type="Proteomes" id="UP000263957">
    <property type="component" value="Unassembled WGS sequence"/>
</dbReference>
<reference evidence="4 5" key="1">
    <citation type="journal article" date="2018" name="Nat. Biotechnol.">
        <title>A standardized bacterial taxonomy based on genome phylogeny substantially revises the tree of life.</title>
        <authorList>
            <person name="Parks D.H."/>
            <person name="Chuvochina M."/>
            <person name="Waite D.W."/>
            <person name="Rinke C."/>
            <person name="Skarshewski A."/>
            <person name="Chaumeil P.A."/>
            <person name="Hugenholtz P."/>
        </authorList>
    </citation>
    <scope>NUCLEOTIDE SEQUENCE [LARGE SCALE GENOMIC DNA]</scope>
    <source>
        <strain evidence="4">UBA10378</strain>
    </source>
</reference>
<comment type="similarity">
    <text evidence="1">Belongs to the bacterial solute-binding protein 7 family.</text>
</comment>
<dbReference type="NCBIfam" id="NF037995">
    <property type="entry name" value="TRAP_S1"/>
    <property type="match status" value="1"/>
</dbReference>
<evidence type="ECO:0000313" key="5">
    <source>
        <dbReference type="Proteomes" id="UP000263957"/>
    </source>
</evidence>
<evidence type="ECO:0000256" key="2">
    <source>
        <dbReference type="ARBA" id="ARBA00022448"/>
    </source>
</evidence>
<dbReference type="InterPro" id="IPR038404">
    <property type="entry name" value="TRAP_DctP_sf"/>
</dbReference>
<dbReference type="InterPro" id="IPR018389">
    <property type="entry name" value="DctP_fam"/>
</dbReference>
<sequence>MQPQGHPKGEAAEMMKTMVAERMGGDVELEVFSNASLFNDEKVLEAMALGDVQLAAPALSKFDTFTKVFRVFDLPFIFKDDAAVSAFEDSDTGKDMLASLSEQGLVGLAFWRNGLKQLSANKPLLMPEDARGLKFRIQPSPVIEAQFKELGANPQKMAFPEVYGALQTGVVDGCENPWTNIWKQKFYEVQDGFTATNHGVIDYAVVADMAFWNGLDNDVRTELESIMTEVTEFERNRALELDMESLESLKAAGTEIRELTAEQRAAWVEAMRPVWDQFSDEIGAGIIDAAAAA</sequence>
<dbReference type="NCBIfam" id="TIGR00787">
    <property type="entry name" value="dctP"/>
    <property type="match status" value="1"/>
</dbReference>
<dbReference type="EMBL" id="DOGS01000311">
    <property type="protein sequence ID" value="HBQ50233.1"/>
    <property type="molecule type" value="Genomic_DNA"/>
</dbReference>
<keyword evidence="2" id="KW-0813">Transport</keyword>
<dbReference type="Pfam" id="PF03480">
    <property type="entry name" value="DctP"/>
    <property type="match status" value="1"/>
</dbReference>
<dbReference type="PIRSF" id="PIRSF006470">
    <property type="entry name" value="DctB"/>
    <property type="match status" value="1"/>
</dbReference>
<evidence type="ECO:0000256" key="1">
    <source>
        <dbReference type="ARBA" id="ARBA00009023"/>
    </source>
</evidence>
<organism evidence="4 5">
    <name type="scientific">Hyphomonas atlantica</name>
    <dbReference type="NCBI Taxonomy" id="1280948"/>
    <lineage>
        <taxon>Bacteria</taxon>
        <taxon>Pseudomonadati</taxon>
        <taxon>Pseudomonadota</taxon>
        <taxon>Alphaproteobacteria</taxon>
        <taxon>Hyphomonadales</taxon>
        <taxon>Hyphomonadaceae</taxon>
        <taxon>Hyphomonas</taxon>
    </lineage>
</organism>
<dbReference type="Gene3D" id="3.40.190.170">
    <property type="entry name" value="Bacterial extracellular solute-binding protein, family 7"/>
    <property type="match status" value="1"/>
</dbReference>
<keyword evidence="3" id="KW-0732">Signal</keyword>
<dbReference type="GO" id="GO:0030288">
    <property type="term" value="C:outer membrane-bounded periplasmic space"/>
    <property type="evidence" value="ECO:0007669"/>
    <property type="project" value="InterPro"/>
</dbReference>
<dbReference type="InterPro" id="IPR004682">
    <property type="entry name" value="TRAP_DctP"/>
</dbReference>
<evidence type="ECO:0000256" key="3">
    <source>
        <dbReference type="ARBA" id="ARBA00022729"/>
    </source>
</evidence>
<comment type="caution">
    <text evidence="4">The sequence shown here is derived from an EMBL/GenBank/DDBJ whole genome shotgun (WGS) entry which is preliminary data.</text>
</comment>
<name>A0A356WA91_9PROT</name>
<accession>A0A356WA91</accession>
<evidence type="ECO:0000313" key="4">
    <source>
        <dbReference type="EMBL" id="HBQ50233.1"/>
    </source>
</evidence>
<protein>
    <submittedName>
        <fullName evidence="4">C4-dicarboxylate ABC transporter</fullName>
    </submittedName>
</protein>
<dbReference type="GO" id="GO:0055085">
    <property type="term" value="P:transmembrane transport"/>
    <property type="evidence" value="ECO:0007669"/>
    <property type="project" value="InterPro"/>
</dbReference>
<proteinExistence type="inferred from homology"/>
<gene>
    <name evidence="4" type="ORF">DD728_15385</name>
</gene>
<dbReference type="AlphaFoldDB" id="A0A356WA91"/>
<dbReference type="PANTHER" id="PTHR33376">
    <property type="match status" value="1"/>
</dbReference>
<dbReference type="PANTHER" id="PTHR33376:SF7">
    <property type="entry name" value="C4-DICARBOXYLATE-BINDING PROTEIN DCTB"/>
    <property type="match status" value="1"/>
</dbReference>